<gene>
    <name evidence="1" type="ORF">QFC21_006489</name>
</gene>
<evidence type="ECO:0000313" key="2">
    <source>
        <dbReference type="Proteomes" id="UP001227268"/>
    </source>
</evidence>
<accession>A0ACC2V1R1</accession>
<comment type="caution">
    <text evidence="1">The sequence shown here is derived from an EMBL/GenBank/DDBJ whole genome shotgun (WGS) entry which is preliminary data.</text>
</comment>
<dbReference type="Proteomes" id="UP001227268">
    <property type="component" value="Unassembled WGS sequence"/>
</dbReference>
<evidence type="ECO:0000313" key="1">
    <source>
        <dbReference type="EMBL" id="KAJ9093172.1"/>
    </source>
</evidence>
<keyword evidence="2" id="KW-1185">Reference proteome</keyword>
<sequence>MADAMRVLLAGNYPDGPSRWTIPFLEAVEILEMLEKEDADERREEQPDEERARREQREREESSIQQGSAPPHMAVGKGLIQGRKWRQAQKVAKRLVAVDPLQPAPLFQLAQCYEQEQDFSETMKANLSRRDPLGTLPLKVFILIMQQGLQSDPSFGLNSSWVNQRWRNTLTQGCPELWGSLRISWEYLKDKPFKEKGAEWCQRVANKLTTLELNAMKQAGAAKILVTLSLVLKTVERLDISVVLHRALHGFVNRLMHKLTALQELEIDGGVFKPVDMGHGVRIPLDYAGPFVTAWKTQHVLMEWFWLRTRCCDRLPSFLDIPGYLSAFLLLHRTPHPLEPFAYNADFSWTCTTD</sequence>
<reference evidence="1" key="1">
    <citation type="submission" date="2023-04" db="EMBL/GenBank/DDBJ databases">
        <title>Draft Genome sequencing of Naganishia species isolated from polar environments using Oxford Nanopore Technology.</title>
        <authorList>
            <person name="Leo P."/>
            <person name="Venkateswaran K."/>
        </authorList>
    </citation>
    <scope>NUCLEOTIDE SEQUENCE</scope>
    <source>
        <strain evidence="1">MNA-CCFEE 5423</strain>
    </source>
</reference>
<name>A0ACC2V1R1_9TREE</name>
<organism evidence="1 2">
    <name type="scientific">Naganishia friedmannii</name>
    <dbReference type="NCBI Taxonomy" id="89922"/>
    <lineage>
        <taxon>Eukaryota</taxon>
        <taxon>Fungi</taxon>
        <taxon>Dikarya</taxon>
        <taxon>Basidiomycota</taxon>
        <taxon>Agaricomycotina</taxon>
        <taxon>Tremellomycetes</taxon>
        <taxon>Filobasidiales</taxon>
        <taxon>Filobasidiaceae</taxon>
        <taxon>Naganishia</taxon>
    </lineage>
</organism>
<protein>
    <submittedName>
        <fullName evidence="1">Uncharacterized protein</fullName>
    </submittedName>
</protein>
<proteinExistence type="predicted"/>
<dbReference type="EMBL" id="JASBWT010000032">
    <property type="protein sequence ID" value="KAJ9093172.1"/>
    <property type="molecule type" value="Genomic_DNA"/>
</dbReference>